<reference evidence="1" key="2">
    <citation type="submission" date="2005-06" db="EMBL/GenBank/DDBJ databases">
        <title>DNA sequences of macaque genes expressed in brain or testis and its evolutionary implications.</title>
        <authorList>
            <consortium name="International consortium for macaque cDNA sequencing and analysis"/>
        </authorList>
    </citation>
    <scope>NUCLEOTIDE SEQUENCE</scope>
</reference>
<accession>Q4R7W8</accession>
<proteinExistence type="evidence at transcript level"/>
<sequence length="87" mass="9939">MFLSLKCLNTRSSHLGAHLQITMKMVPKTAFLLWLKIGLPKHLLFSFKLETDPCPLYLIELGKALEVYQHQVVVANILEYDSPLCLL</sequence>
<dbReference type="Gene3D" id="3.40.50.10300">
    <property type="entry name" value="CoaB-like"/>
    <property type="match status" value="1"/>
</dbReference>
<dbReference type="InterPro" id="IPR035929">
    <property type="entry name" value="CoaB-like_sf"/>
</dbReference>
<reference evidence="1" key="1">
    <citation type="journal article" date="2005" name="Mol. Biol. Evol.">
        <title>Substitution rate and structural divergence of 5'UTR evolution: comparative analysis between human and cynomolgus monkey cDNAs.</title>
        <authorList>
            <person name="Osada N."/>
            <person name="Hirata M."/>
            <person name="Tanuma R."/>
            <person name="Kusuda J."/>
            <person name="Hida M."/>
            <person name="Suzuki Y."/>
            <person name="Sugano S."/>
            <person name="Gojobori T."/>
            <person name="Shen C.K."/>
            <person name="Wu C.I."/>
            <person name="Hashimoto K."/>
        </authorList>
    </citation>
    <scope>NUCLEOTIDE SEQUENCE</scope>
</reference>
<protein>
    <submittedName>
        <fullName evidence="1">Testis cDNA clone: QtsA-14213, similar to human hypothetical protein FLJ11838 (FLJ11838)</fullName>
    </submittedName>
</protein>
<organism evidence="1">
    <name type="scientific">Macaca fascicularis</name>
    <name type="common">Crab-eating macaque</name>
    <name type="synonym">Cynomolgus monkey</name>
    <dbReference type="NCBI Taxonomy" id="9541"/>
    <lineage>
        <taxon>Eukaryota</taxon>
        <taxon>Metazoa</taxon>
        <taxon>Chordata</taxon>
        <taxon>Craniata</taxon>
        <taxon>Vertebrata</taxon>
        <taxon>Euteleostomi</taxon>
        <taxon>Mammalia</taxon>
        <taxon>Eutheria</taxon>
        <taxon>Euarchontoglires</taxon>
        <taxon>Primates</taxon>
        <taxon>Haplorrhini</taxon>
        <taxon>Catarrhini</taxon>
        <taxon>Cercopithecidae</taxon>
        <taxon>Cercopithecinae</taxon>
        <taxon>Macaca</taxon>
    </lineage>
</organism>
<evidence type="ECO:0000313" key="1">
    <source>
        <dbReference type="EMBL" id="BAE00804.1"/>
    </source>
</evidence>
<name>Q4R7W8_MACFA</name>
<dbReference type="AlphaFoldDB" id="Q4R7W8"/>
<dbReference type="SUPFAM" id="SSF102645">
    <property type="entry name" value="CoaB-like"/>
    <property type="match status" value="1"/>
</dbReference>
<dbReference type="EMBL" id="AB168693">
    <property type="protein sequence ID" value="BAE00804.1"/>
    <property type="molecule type" value="mRNA"/>
</dbReference>